<keyword evidence="2" id="KW-1185">Reference proteome</keyword>
<evidence type="ECO:0000313" key="1">
    <source>
        <dbReference type="EMBL" id="KAJ1112076.1"/>
    </source>
</evidence>
<feature type="non-terminal residue" evidence="1">
    <location>
        <position position="129"/>
    </location>
</feature>
<name>A0AAV7N979_PLEWA</name>
<gene>
    <name evidence="1" type="ORF">NDU88_000347</name>
</gene>
<organism evidence="1 2">
    <name type="scientific">Pleurodeles waltl</name>
    <name type="common">Iberian ribbed newt</name>
    <dbReference type="NCBI Taxonomy" id="8319"/>
    <lineage>
        <taxon>Eukaryota</taxon>
        <taxon>Metazoa</taxon>
        <taxon>Chordata</taxon>
        <taxon>Craniata</taxon>
        <taxon>Vertebrata</taxon>
        <taxon>Euteleostomi</taxon>
        <taxon>Amphibia</taxon>
        <taxon>Batrachia</taxon>
        <taxon>Caudata</taxon>
        <taxon>Salamandroidea</taxon>
        <taxon>Salamandridae</taxon>
        <taxon>Pleurodelinae</taxon>
        <taxon>Pleurodeles</taxon>
    </lineage>
</organism>
<dbReference type="AlphaFoldDB" id="A0AAV7N979"/>
<proteinExistence type="predicted"/>
<evidence type="ECO:0000313" key="2">
    <source>
        <dbReference type="Proteomes" id="UP001066276"/>
    </source>
</evidence>
<sequence>LGFTCLYTQSTCTVRRALCVHLVHSPQHWDSPVCTLRVCTVRRALCVHLGHSPQHWDSSVCTPSRPPHIILVTVHTSPKILFHLQAPSNRGRHVATQWYTFHQSWNNDGLSPSCQVSEKSPYILNTDLC</sequence>
<dbReference type="EMBL" id="JANPWB010000012">
    <property type="protein sequence ID" value="KAJ1112076.1"/>
    <property type="molecule type" value="Genomic_DNA"/>
</dbReference>
<dbReference type="Proteomes" id="UP001066276">
    <property type="component" value="Chromosome 8"/>
</dbReference>
<comment type="caution">
    <text evidence="1">The sequence shown here is derived from an EMBL/GenBank/DDBJ whole genome shotgun (WGS) entry which is preliminary data.</text>
</comment>
<reference evidence="1" key="1">
    <citation type="journal article" date="2022" name="bioRxiv">
        <title>Sequencing and chromosome-scale assembly of the giantPleurodeles waltlgenome.</title>
        <authorList>
            <person name="Brown T."/>
            <person name="Elewa A."/>
            <person name="Iarovenko S."/>
            <person name="Subramanian E."/>
            <person name="Araus A.J."/>
            <person name="Petzold A."/>
            <person name="Susuki M."/>
            <person name="Suzuki K.-i.T."/>
            <person name="Hayashi T."/>
            <person name="Toyoda A."/>
            <person name="Oliveira C."/>
            <person name="Osipova E."/>
            <person name="Leigh N.D."/>
            <person name="Simon A."/>
            <person name="Yun M.H."/>
        </authorList>
    </citation>
    <scope>NUCLEOTIDE SEQUENCE</scope>
    <source>
        <strain evidence="1">20211129_DDA</strain>
        <tissue evidence="1">Liver</tissue>
    </source>
</reference>
<protein>
    <submittedName>
        <fullName evidence="1">Uncharacterized protein</fullName>
    </submittedName>
</protein>
<feature type="non-terminal residue" evidence="1">
    <location>
        <position position="1"/>
    </location>
</feature>
<accession>A0AAV7N979</accession>